<proteinExistence type="predicted"/>
<sequence>CASINAHARRWILKLQLVNSMPVLHRPVETAVLTGNSADHVKNVSIVSAPITGIHVAR</sequence>
<evidence type="ECO:0000313" key="2">
    <source>
        <dbReference type="Proteomes" id="UP000540989"/>
    </source>
</evidence>
<organism evidence="1 2">
    <name type="scientific">Granulicella aggregans</name>
    <dbReference type="NCBI Taxonomy" id="474949"/>
    <lineage>
        <taxon>Bacteria</taxon>
        <taxon>Pseudomonadati</taxon>
        <taxon>Acidobacteriota</taxon>
        <taxon>Terriglobia</taxon>
        <taxon>Terriglobales</taxon>
        <taxon>Acidobacteriaceae</taxon>
        <taxon>Granulicella</taxon>
    </lineage>
</organism>
<dbReference type="AlphaFoldDB" id="A0A7W7ZIN7"/>
<feature type="non-terminal residue" evidence="1">
    <location>
        <position position="1"/>
    </location>
</feature>
<keyword evidence="2" id="KW-1185">Reference proteome</keyword>
<gene>
    <name evidence="1" type="ORF">HDF16_004640</name>
</gene>
<reference evidence="1 2" key="1">
    <citation type="submission" date="2020-08" db="EMBL/GenBank/DDBJ databases">
        <title>Genomic Encyclopedia of Type Strains, Phase IV (KMG-V): Genome sequencing to study the core and pangenomes of soil and plant-associated prokaryotes.</title>
        <authorList>
            <person name="Whitman W."/>
        </authorList>
    </citation>
    <scope>NUCLEOTIDE SEQUENCE [LARGE SCALE GENOMIC DNA]</scope>
    <source>
        <strain evidence="1 2">M8UP14</strain>
    </source>
</reference>
<dbReference type="Proteomes" id="UP000540989">
    <property type="component" value="Unassembled WGS sequence"/>
</dbReference>
<name>A0A7W7ZIN7_9BACT</name>
<comment type="caution">
    <text evidence="1">The sequence shown here is derived from an EMBL/GenBank/DDBJ whole genome shotgun (WGS) entry which is preliminary data.</text>
</comment>
<accession>A0A7W7ZIN7</accession>
<protein>
    <submittedName>
        <fullName evidence="1">Uncharacterized protein</fullName>
    </submittedName>
</protein>
<dbReference type="EMBL" id="JACHIP010000008">
    <property type="protein sequence ID" value="MBB5059906.1"/>
    <property type="molecule type" value="Genomic_DNA"/>
</dbReference>
<evidence type="ECO:0000313" key="1">
    <source>
        <dbReference type="EMBL" id="MBB5059906.1"/>
    </source>
</evidence>